<dbReference type="PANTHER" id="PTHR10000">
    <property type="entry name" value="PHOSPHOSERINE PHOSPHATASE"/>
    <property type="match status" value="1"/>
</dbReference>
<evidence type="ECO:0000313" key="3">
    <source>
        <dbReference type="Proteomes" id="UP001344817"/>
    </source>
</evidence>
<protein>
    <submittedName>
        <fullName evidence="2">HAD family hydrolase</fullName>
        <ecNumber evidence="2">3.1.3.-</ecNumber>
    </submittedName>
</protein>
<dbReference type="Gene3D" id="3.40.50.1000">
    <property type="entry name" value="HAD superfamily/HAD-like"/>
    <property type="match status" value="1"/>
</dbReference>
<gene>
    <name evidence="2" type="ORF">V2E24_02945</name>
</gene>
<dbReference type="RefSeq" id="WP_330500935.1">
    <property type="nucleotide sequence ID" value="NZ_JAZDWZ010000009.1"/>
</dbReference>
<reference evidence="2" key="1">
    <citation type="submission" date="2024-01" db="EMBL/GenBank/DDBJ databases">
        <title>Genome sequence of Mycoplasma ciconiae type strain DSM 25251.</title>
        <authorList>
            <person name="Spergser J."/>
        </authorList>
    </citation>
    <scope>NUCLEOTIDE SEQUENCE [LARGE SCALE GENOMIC DNA]</scope>
    <source>
        <strain evidence="2">DSM 25251</strain>
    </source>
</reference>
<dbReference type="GO" id="GO:0016787">
    <property type="term" value="F:hydrolase activity"/>
    <property type="evidence" value="ECO:0007669"/>
    <property type="project" value="UniProtKB-KW"/>
</dbReference>
<comment type="caution">
    <text evidence="2">The sequence shown here is derived from an EMBL/GenBank/DDBJ whole genome shotgun (WGS) entry which is preliminary data.</text>
</comment>
<proteinExistence type="predicted"/>
<comment type="cofactor">
    <cofactor evidence="1">
        <name>Mg(2+)</name>
        <dbReference type="ChEBI" id="CHEBI:18420"/>
    </cofactor>
</comment>
<accession>A0ABU7MM16</accession>
<dbReference type="InterPro" id="IPR036412">
    <property type="entry name" value="HAD-like_sf"/>
</dbReference>
<evidence type="ECO:0000256" key="1">
    <source>
        <dbReference type="ARBA" id="ARBA00001946"/>
    </source>
</evidence>
<evidence type="ECO:0000313" key="2">
    <source>
        <dbReference type="EMBL" id="MEE3928522.1"/>
    </source>
</evidence>
<dbReference type="Proteomes" id="UP001344817">
    <property type="component" value="Unassembled WGS sequence"/>
</dbReference>
<organism evidence="2 3">
    <name type="scientific">Mycoplasmopsis ciconiae</name>
    <dbReference type="NCBI Taxonomy" id="561067"/>
    <lineage>
        <taxon>Bacteria</taxon>
        <taxon>Bacillati</taxon>
        <taxon>Mycoplasmatota</taxon>
        <taxon>Mycoplasmoidales</taxon>
        <taxon>Metamycoplasmataceae</taxon>
        <taxon>Mycoplasmopsis</taxon>
    </lineage>
</organism>
<dbReference type="EMBL" id="JAZDWZ010000009">
    <property type="protein sequence ID" value="MEE3928522.1"/>
    <property type="molecule type" value="Genomic_DNA"/>
</dbReference>
<dbReference type="EC" id="3.1.3.-" evidence="2"/>
<sequence length="271" mass="31027">MSQKKIIFYDLDKTSLDAKVDNKSAFSEYTINVIQQAQQKLLMIPSTGRGVNNSTFRILDSIKAKTYILWNGAKIFYNDQEIFSKSIDKNAMSKLFNLIKEQKVISVFNSDFRRSAFTKKILPKIASKFYGDIKFLPNSFDVDNIEVFKVIIWDYSKKKIHKLQKEWSKILGDFLNVSLSGHKNNILEITHKDVSKGNAEVFLANYLNIDTNDCVHIGDSMNDASTKGKIGMLIALNNSVQDLKNIADKISPFNYNEYGFAKEVEQIIENY</sequence>
<dbReference type="InterPro" id="IPR023214">
    <property type="entry name" value="HAD_sf"/>
</dbReference>
<keyword evidence="2" id="KW-0378">Hydrolase</keyword>
<dbReference type="PANTHER" id="PTHR10000:SF8">
    <property type="entry name" value="HAD SUPERFAMILY HYDROLASE-LIKE, TYPE 3"/>
    <property type="match status" value="1"/>
</dbReference>
<dbReference type="Pfam" id="PF08282">
    <property type="entry name" value="Hydrolase_3"/>
    <property type="match status" value="1"/>
</dbReference>
<dbReference type="Gene3D" id="3.30.1240.10">
    <property type="match status" value="1"/>
</dbReference>
<dbReference type="InterPro" id="IPR006379">
    <property type="entry name" value="HAD-SF_hydro_IIB"/>
</dbReference>
<keyword evidence="3" id="KW-1185">Reference proteome</keyword>
<name>A0ABU7MM16_9BACT</name>
<dbReference type="SUPFAM" id="SSF56784">
    <property type="entry name" value="HAD-like"/>
    <property type="match status" value="1"/>
</dbReference>
<dbReference type="NCBIfam" id="TIGR01484">
    <property type="entry name" value="HAD-SF-IIB"/>
    <property type="match status" value="1"/>
</dbReference>